<evidence type="ECO:0000313" key="3">
    <source>
        <dbReference type="EMBL" id="RMP12392.1"/>
    </source>
</evidence>
<organism evidence="3 4">
    <name type="scientific">Pseudomonas syringae pv. delphinii</name>
    <dbReference type="NCBI Taxonomy" id="192088"/>
    <lineage>
        <taxon>Bacteria</taxon>
        <taxon>Pseudomonadati</taxon>
        <taxon>Pseudomonadota</taxon>
        <taxon>Gammaproteobacteria</taxon>
        <taxon>Pseudomonadales</taxon>
        <taxon>Pseudomonadaceae</taxon>
        <taxon>Pseudomonas</taxon>
    </lineage>
</organism>
<evidence type="ECO:0000256" key="1">
    <source>
        <dbReference type="ARBA" id="ARBA00009981"/>
    </source>
</evidence>
<name>A0A0P9U4F9_9PSED</name>
<evidence type="ECO:0000313" key="4">
    <source>
        <dbReference type="Proteomes" id="UP000267908"/>
    </source>
</evidence>
<comment type="similarity">
    <text evidence="1 2">Belongs to the phD/YefM antitoxin family.</text>
</comment>
<protein>
    <recommendedName>
        <fullName evidence="2">Antitoxin</fullName>
    </recommendedName>
</protein>
<accession>A0A0P9U4F9</accession>
<gene>
    <name evidence="3" type="ORF">ALQ28_00573</name>
</gene>
<evidence type="ECO:0000256" key="2">
    <source>
        <dbReference type="RuleBase" id="RU362080"/>
    </source>
</evidence>
<dbReference type="RefSeq" id="WP_024420626.1">
    <property type="nucleotide sequence ID" value="NZ_LJQH01000204.1"/>
</dbReference>
<dbReference type="InterPro" id="IPR051405">
    <property type="entry name" value="phD/YefM_antitoxin"/>
</dbReference>
<proteinExistence type="inferred from homology"/>
<dbReference type="NCBIfam" id="TIGR01552">
    <property type="entry name" value="phd_fam"/>
    <property type="match status" value="1"/>
</dbReference>
<dbReference type="Proteomes" id="UP000267908">
    <property type="component" value="Unassembled WGS sequence"/>
</dbReference>
<dbReference type="SUPFAM" id="SSF143120">
    <property type="entry name" value="YefM-like"/>
    <property type="match status" value="1"/>
</dbReference>
<dbReference type="PANTHER" id="PTHR33713:SF11">
    <property type="entry name" value="PREVENT-HOST-DEATH FAMILY PROTEIN"/>
    <property type="match status" value="1"/>
</dbReference>
<dbReference type="InterPro" id="IPR006442">
    <property type="entry name" value="Antitoxin_Phd/YefM"/>
</dbReference>
<sequence length="86" mass="9708">MSLATHIRPITYLKTSAAEIVKEFSVNPEPIIITQNGEPKMVVMDIHDYEKQQETLALLKLLALGTKEIKEGKFSDANTFLDEMDD</sequence>
<dbReference type="Gene3D" id="3.40.1620.10">
    <property type="entry name" value="YefM-like domain"/>
    <property type="match status" value="1"/>
</dbReference>
<reference evidence="3 4" key="1">
    <citation type="submission" date="2018-08" db="EMBL/GenBank/DDBJ databases">
        <title>Recombination of ecologically and evolutionarily significant loci maintains genetic cohesion in the Pseudomonas syringae species complex.</title>
        <authorList>
            <person name="Dillon M."/>
            <person name="Thakur S."/>
            <person name="Almeida R.N.D."/>
            <person name="Weir B.S."/>
            <person name="Guttman D.S."/>
        </authorList>
    </citation>
    <scope>NUCLEOTIDE SEQUENCE [LARGE SCALE GENOMIC DNA]</scope>
    <source>
        <strain evidence="3 4">ICMP 4330</strain>
    </source>
</reference>
<dbReference type="InterPro" id="IPR036165">
    <property type="entry name" value="YefM-like_sf"/>
</dbReference>
<dbReference type="PANTHER" id="PTHR33713">
    <property type="entry name" value="ANTITOXIN YAFN-RELATED"/>
    <property type="match status" value="1"/>
</dbReference>
<dbReference type="AlphaFoldDB" id="A0A0P9U4F9"/>
<dbReference type="EMBL" id="RBQG01000180">
    <property type="protein sequence ID" value="RMP12392.1"/>
    <property type="molecule type" value="Genomic_DNA"/>
</dbReference>
<dbReference type="Pfam" id="PF02604">
    <property type="entry name" value="PhdYeFM_antitox"/>
    <property type="match status" value="1"/>
</dbReference>
<comment type="caution">
    <text evidence="3">The sequence shown here is derived from an EMBL/GenBank/DDBJ whole genome shotgun (WGS) entry which is preliminary data.</text>
</comment>
<comment type="function">
    <text evidence="2">Antitoxin component of a type II toxin-antitoxin (TA) system.</text>
</comment>